<dbReference type="OrthoDB" id="377733at2759"/>
<evidence type="ECO:0000256" key="1">
    <source>
        <dbReference type="ARBA" id="ARBA00004141"/>
    </source>
</evidence>
<feature type="compositionally biased region" description="Low complexity" evidence="8">
    <location>
        <begin position="381"/>
        <end position="393"/>
    </location>
</feature>
<dbReference type="GO" id="GO:0045332">
    <property type="term" value="P:phospholipid translocation"/>
    <property type="evidence" value="ECO:0007669"/>
    <property type="project" value="TreeGrafter"/>
</dbReference>
<evidence type="ECO:0000313" key="10">
    <source>
        <dbReference type="Proteomes" id="UP000613580"/>
    </source>
</evidence>
<dbReference type="GO" id="GO:0140326">
    <property type="term" value="F:ATPase-coupled intramembrane lipid transporter activity"/>
    <property type="evidence" value="ECO:0007669"/>
    <property type="project" value="TreeGrafter"/>
</dbReference>
<evidence type="ECO:0000256" key="2">
    <source>
        <dbReference type="ARBA" id="ARBA00022692"/>
    </source>
</evidence>
<dbReference type="FunFam" id="3.40.50.1000:FF:000001">
    <property type="entry name" value="Phospholipid-transporting ATPase IC"/>
    <property type="match status" value="1"/>
</dbReference>
<feature type="compositionally biased region" description="Low complexity" evidence="8">
    <location>
        <begin position="310"/>
        <end position="324"/>
    </location>
</feature>
<reference evidence="9" key="1">
    <citation type="submission" date="2020-05" db="EMBL/GenBank/DDBJ databases">
        <title>Mycena genomes resolve the evolution of fungal bioluminescence.</title>
        <authorList>
            <person name="Tsai I.J."/>
        </authorList>
    </citation>
    <scope>NUCLEOTIDE SEQUENCE</scope>
    <source>
        <strain evidence="9">110903Hualien_Pintung</strain>
    </source>
</reference>
<dbReference type="AlphaFoldDB" id="A0A8H6SB56"/>
<keyword evidence="2" id="KW-0812">Transmembrane</keyword>
<dbReference type="SUPFAM" id="SSF54616">
    <property type="entry name" value="DNA-binding domain of Mlu1-box binding protein MBP1"/>
    <property type="match status" value="1"/>
</dbReference>
<evidence type="ECO:0000256" key="3">
    <source>
        <dbReference type="ARBA" id="ARBA00022741"/>
    </source>
</evidence>
<evidence type="ECO:0000256" key="7">
    <source>
        <dbReference type="ARBA" id="ARBA00023136"/>
    </source>
</evidence>
<dbReference type="GO" id="GO:0003677">
    <property type="term" value="F:DNA binding"/>
    <property type="evidence" value="ECO:0007669"/>
    <property type="project" value="InterPro"/>
</dbReference>
<feature type="region of interest" description="Disordered" evidence="8">
    <location>
        <begin position="1"/>
        <end position="38"/>
    </location>
</feature>
<dbReference type="GO" id="GO:0005886">
    <property type="term" value="C:plasma membrane"/>
    <property type="evidence" value="ECO:0007669"/>
    <property type="project" value="TreeGrafter"/>
</dbReference>
<comment type="subcellular location">
    <subcellularLocation>
        <location evidence="1">Membrane</location>
        <topology evidence="1">Multi-pass membrane protein</topology>
    </subcellularLocation>
</comment>
<keyword evidence="3" id="KW-0547">Nucleotide-binding</keyword>
<dbReference type="InterPro" id="IPR036887">
    <property type="entry name" value="HTH_APSES_sf"/>
</dbReference>
<dbReference type="InterPro" id="IPR018303">
    <property type="entry name" value="ATPase_P-typ_P_site"/>
</dbReference>
<evidence type="ECO:0000313" key="9">
    <source>
        <dbReference type="EMBL" id="KAF7295732.1"/>
    </source>
</evidence>
<dbReference type="EMBL" id="JACAZE010000018">
    <property type="protein sequence ID" value="KAF7295732.1"/>
    <property type="molecule type" value="Genomic_DNA"/>
</dbReference>
<evidence type="ECO:0000256" key="8">
    <source>
        <dbReference type="SAM" id="MobiDB-lite"/>
    </source>
</evidence>
<name>A0A8H6SB56_MYCCL</name>
<evidence type="ECO:0000256" key="6">
    <source>
        <dbReference type="ARBA" id="ARBA00022989"/>
    </source>
</evidence>
<dbReference type="Proteomes" id="UP000613580">
    <property type="component" value="Unassembled WGS sequence"/>
</dbReference>
<dbReference type="PROSITE" id="PS00154">
    <property type="entry name" value="ATPASE_E1_E2"/>
    <property type="match status" value="1"/>
</dbReference>
<dbReference type="PANTHER" id="PTHR24092">
    <property type="entry name" value="PROBABLE PHOSPHOLIPID-TRANSPORTING ATPASE"/>
    <property type="match status" value="1"/>
</dbReference>
<feature type="compositionally biased region" description="Low complexity" evidence="8">
    <location>
        <begin position="565"/>
        <end position="576"/>
    </location>
</feature>
<keyword evidence="5" id="KW-1278">Translocase</keyword>
<comment type="caution">
    <text evidence="9">The sequence shown here is derived from an EMBL/GenBank/DDBJ whole genome shotgun (WGS) entry which is preliminary data.</text>
</comment>
<dbReference type="GO" id="GO:0005524">
    <property type="term" value="F:ATP binding"/>
    <property type="evidence" value="ECO:0007669"/>
    <property type="project" value="UniProtKB-KW"/>
</dbReference>
<dbReference type="Gene3D" id="3.10.260.10">
    <property type="entry name" value="Transcription regulator HTH, APSES-type DNA-binding domain"/>
    <property type="match status" value="1"/>
</dbReference>
<gene>
    <name evidence="9" type="ORF">HMN09_01115200</name>
</gene>
<keyword evidence="10" id="KW-1185">Reference proteome</keyword>
<keyword evidence="7" id="KW-0472">Membrane</keyword>
<evidence type="ECO:0000256" key="4">
    <source>
        <dbReference type="ARBA" id="ARBA00022840"/>
    </source>
</evidence>
<dbReference type="PANTHER" id="PTHR24092:SF153">
    <property type="entry name" value="PHOSPHOLIPID-TRANSPORTING ATPASE"/>
    <property type="match status" value="1"/>
</dbReference>
<sequence length="584" mass="63116">MQRTQSLPLLSLGGSSMARVSSTPATTTRTPASTDDPKIVETSYGGTPVYEMTCNGIAVVKRRSDAPGRLWRGRWGGEHEMLKRGGGTLQGTCIPLARVVASCEKYHCEAQQRPLLHFEKQDERVLENTSEERVEATKPTLSLSTEQLQAQPSDHELFLSSPSSSPPEPAYDDLLDRLLTRADGIHRVHRHRRCLTVSSRPRYAAAGEAPTAETVGRGLCWSRSSKTKTITKTSRRISPATVVVQTQIVVIELKLEQHDSEDNASPRRGGGGLRDALNNAWAQNADALEDAARKGMEERRVKSKSHRMRSAAASMESASSSASAFGDQDGTTKSGGRERNRATIITTDEEGVEWGHVPEEEEDDEGDNSVGADKEVARSLSISIPTSSPTTSHTPPPTLNDLPDGDHEQVPELERHVADVVMVPLVPSSQSAFSVAAGHLCAVSAGSLTTCSRRLRCPCISGDARPREPRPSAAGAGPDKPVQTILISAAGSRNIVPISLYISIEFIYYEKTDQPTLARSWNLSDDRGQIEYIFSDKTGTLTQNSMAFCECSIGGKRYTGSGDEPSLPSSIPSTSTDRPSSNVN</sequence>
<feature type="region of interest" description="Disordered" evidence="8">
    <location>
        <begin position="292"/>
        <end position="407"/>
    </location>
</feature>
<keyword evidence="4" id="KW-0067">ATP-binding</keyword>
<evidence type="ECO:0000256" key="5">
    <source>
        <dbReference type="ARBA" id="ARBA00022967"/>
    </source>
</evidence>
<keyword evidence="6" id="KW-1133">Transmembrane helix</keyword>
<proteinExistence type="predicted"/>
<organism evidence="9 10">
    <name type="scientific">Mycena chlorophos</name>
    <name type="common">Agaric fungus</name>
    <name type="synonym">Agaricus chlorophos</name>
    <dbReference type="NCBI Taxonomy" id="658473"/>
    <lineage>
        <taxon>Eukaryota</taxon>
        <taxon>Fungi</taxon>
        <taxon>Dikarya</taxon>
        <taxon>Basidiomycota</taxon>
        <taxon>Agaricomycotina</taxon>
        <taxon>Agaricomycetes</taxon>
        <taxon>Agaricomycetidae</taxon>
        <taxon>Agaricales</taxon>
        <taxon>Marasmiineae</taxon>
        <taxon>Mycenaceae</taxon>
        <taxon>Mycena</taxon>
    </lineage>
</organism>
<accession>A0A8H6SB56</accession>
<feature type="region of interest" description="Disordered" evidence="8">
    <location>
        <begin position="560"/>
        <end position="584"/>
    </location>
</feature>
<protein>
    <submittedName>
        <fullName evidence="9">Uncharacterized protein</fullName>
    </submittedName>
</protein>
<feature type="compositionally biased region" description="Low complexity" evidence="8">
    <location>
        <begin position="1"/>
        <end position="34"/>
    </location>
</feature>